<feature type="compositionally biased region" description="Polar residues" evidence="1">
    <location>
        <begin position="263"/>
        <end position="277"/>
    </location>
</feature>
<evidence type="ECO:0000256" key="1">
    <source>
        <dbReference type="SAM" id="MobiDB-lite"/>
    </source>
</evidence>
<feature type="compositionally biased region" description="Low complexity" evidence="1">
    <location>
        <begin position="193"/>
        <end position="204"/>
    </location>
</feature>
<evidence type="ECO:0000313" key="3">
    <source>
        <dbReference type="Proteomes" id="UP000799423"/>
    </source>
</evidence>
<feature type="region of interest" description="Disordered" evidence="1">
    <location>
        <begin position="193"/>
        <end position="292"/>
    </location>
</feature>
<name>A0A6A7BD35_9PLEO</name>
<feature type="region of interest" description="Disordered" evidence="1">
    <location>
        <begin position="89"/>
        <end position="146"/>
    </location>
</feature>
<dbReference type="OrthoDB" id="422086at2759"/>
<gene>
    <name evidence="2" type="ORF">T440DRAFT_32497</name>
</gene>
<keyword evidence="3" id="KW-1185">Reference proteome</keyword>
<dbReference type="Proteomes" id="UP000799423">
    <property type="component" value="Unassembled WGS sequence"/>
</dbReference>
<accession>A0A6A7BD35</accession>
<organism evidence="2 3">
    <name type="scientific">Plenodomus tracheiphilus IPT5</name>
    <dbReference type="NCBI Taxonomy" id="1408161"/>
    <lineage>
        <taxon>Eukaryota</taxon>
        <taxon>Fungi</taxon>
        <taxon>Dikarya</taxon>
        <taxon>Ascomycota</taxon>
        <taxon>Pezizomycotina</taxon>
        <taxon>Dothideomycetes</taxon>
        <taxon>Pleosporomycetidae</taxon>
        <taxon>Pleosporales</taxon>
        <taxon>Pleosporineae</taxon>
        <taxon>Leptosphaeriaceae</taxon>
        <taxon>Plenodomus</taxon>
    </lineage>
</organism>
<dbReference type="EMBL" id="MU006298">
    <property type="protein sequence ID" value="KAF2852637.1"/>
    <property type="molecule type" value="Genomic_DNA"/>
</dbReference>
<dbReference type="AlphaFoldDB" id="A0A6A7BD35"/>
<evidence type="ECO:0000313" key="2">
    <source>
        <dbReference type="EMBL" id="KAF2852637.1"/>
    </source>
</evidence>
<protein>
    <submittedName>
        <fullName evidence="2">Uncharacterized protein</fullName>
    </submittedName>
</protein>
<proteinExistence type="predicted"/>
<feature type="compositionally biased region" description="Pro residues" evidence="1">
    <location>
        <begin position="116"/>
        <end position="141"/>
    </location>
</feature>
<sequence length="727" mass="78423">MTASTPSRAPRLRTSEDKLYQACLDACIAGLEKLPVDTRQVFGLTTNNNTDTADCPADTSITPAETVQIAVPPASTALSFASSILQQRPDAIPHSPSPPLEAMNQSKYAGLHGTPPRAPRGPPPRGPQATPPPHLRRPAPPQAQASPALAYNVPAWGAQDARSNLAIQPAADPGSLKLKKKAVKIVGAAAPAPMASTPATAPATTFPPVPAPVTGKPKESESHAPPASNTSTPSIGPASSNFEIPNQNIAAGDSLEDMYARLTTPSAKSTPQATEYVSPNRPDKSTFSFDNCRSEQDVGKKILEDLMAKVPAQAAKSKPDERTKTEVAKEFVKVPQHEQSTSSEVKKSSESSRPLSQDDFESGYMRRAREYVDALPGSKGTTAHTFRFVSKKLRSSYLQENQPSPDANETLKARYVFAVVNYVKGLKKDTPAPTTASVKQMLKDNDGDFLQLCVTLVSQKHIAIDNLNEIVGLCTAVLDVLPKPEPGVAPPVLEAKAQTTTQNTDTASLLKPISMDQVSILNAWPTPEKRDNPSRYRTCVLKGVSGVKSINQLQALVWGGKLESISMPDTSGFGFGMVRFLTPEGCQKYYEATQNGIEIPGTDKDKKTVVLVERTEGPNSTNDVMRACAEGDASRCVRAVGADDEWTDILLMKLGRGKEKVKREVDTIKRGKTARGHNYVEFRFANIYHALGFKRELIADEEWEHCTIGYAADPCEVAHGVHFKDAE</sequence>
<reference evidence="2" key="1">
    <citation type="submission" date="2020-01" db="EMBL/GenBank/DDBJ databases">
        <authorList>
            <consortium name="DOE Joint Genome Institute"/>
            <person name="Haridas S."/>
            <person name="Albert R."/>
            <person name="Binder M."/>
            <person name="Bloem J."/>
            <person name="Labutti K."/>
            <person name="Salamov A."/>
            <person name="Andreopoulos B."/>
            <person name="Baker S.E."/>
            <person name="Barry K."/>
            <person name="Bills G."/>
            <person name="Bluhm B.H."/>
            <person name="Cannon C."/>
            <person name="Castanera R."/>
            <person name="Culley D.E."/>
            <person name="Daum C."/>
            <person name="Ezra D."/>
            <person name="Gonzalez J.B."/>
            <person name="Henrissat B."/>
            <person name="Kuo A."/>
            <person name="Liang C."/>
            <person name="Lipzen A."/>
            <person name="Lutzoni F."/>
            <person name="Magnuson J."/>
            <person name="Mondo S."/>
            <person name="Nolan M."/>
            <person name="Ohm R."/>
            <person name="Pangilinan J."/>
            <person name="Park H.-J."/>
            <person name="Ramirez L."/>
            <person name="Alfaro M."/>
            <person name="Sun H."/>
            <person name="Tritt A."/>
            <person name="Yoshinaga Y."/>
            <person name="Zwiers L.-H."/>
            <person name="Turgeon B.G."/>
            <person name="Goodwin S.B."/>
            <person name="Spatafora J.W."/>
            <person name="Crous P.W."/>
            <person name="Grigoriev I.V."/>
        </authorList>
    </citation>
    <scope>NUCLEOTIDE SEQUENCE</scope>
    <source>
        <strain evidence="2">IPT5</strain>
    </source>
</reference>
<feature type="region of interest" description="Disordered" evidence="1">
    <location>
        <begin position="331"/>
        <end position="362"/>
    </location>
</feature>
<feature type="compositionally biased region" description="Polar residues" evidence="1">
    <location>
        <begin position="227"/>
        <end position="249"/>
    </location>
</feature>